<dbReference type="EMBL" id="JBANCF010000001">
    <property type="protein sequence ID" value="MEM0571955.1"/>
    <property type="molecule type" value="Genomic_DNA"/>
</dbReference>
<evidence type="ECO:0000256" key="1">
    <source>
        <dbReference type="SAM" id="Phobius"/>
    </source>
</evidence>
<dbReference type="Proteomes" id="UP001388259">
    <property type="component" value="Unassembled WGS sequence"/>
</dbReference>
<keyword evidence="1" id="KW-0812">Transmembrane</keyword>
<dbReference type="EMBL" id="JAZBJM010000001">
    <property type="protein sequence ID" value="MEM0517304.1"/>
    <property type="molecule type" value="Genomic_DNA"/>
</dbReference>
<keyword evidence="1" id="KW-1133">Transmembrane helix</keyword>
<evidence type="ECO:0000313" key="2">
    <source>
        <dbReference type="EMBL" id="MEM0517304.1"/>
    </source>
</evidence>
<proteinExistence type="predicted"/>
<evidence type="ECO:0008006" key="6">
    <source>
        <dbReference type="Google" id="ProtNLM"/>
    </source>
</evidence>
<evidence type="ECO:0000313" key="5">
    <source>
        <dbReference type="Proteomes" id="UP001390963"/>
    </source>
</evidence>
<protein>
    <recommendedName>
        <fullName evidence="6">DUF3592 domain-containing protein</fullName>
    </recommendedName>
</protein>
<evidence type="ECO:0000313" key="4">
    <source>
        <dbReference type="Proteomes" id="UP001388259"/>
    </source>
</evidence>
<keyword evidence="5" id="KW-1185">Reference proteome</keyword>
<gene>
    <name evidence="3" type="ORF">VZD24_00375</name>
    <name evidence="2" type="ORF">VZD85_02985</name>
</gene>
<accession>A0AB35YT92</accession>
<sequence length="165" mass="18679">MKIRSTTLRKLGWSCFGLMWIPFFTMFAGLYKLPSGSYDFNELPQLTQYSLIALSILFILTFVFFIGSVIISKISKNRLLQSGKEAPAIIKRVYETGTTVNNSYMVGFDLEVMPKNAPKFYTSTEQLISRLQIHKFEVGTTVLVAYDAKTQVATIIGELEQKLNP</sequence>
<name>A0AB35YT92_9FLAO</name>
<keyword evidence="1" id="KW-0472">Membrane</keyword>
<dbReference type="RefSeq" id="WP_342686667.1">
    <property type="nucleotide sequence ID" value="NZ_JAZBJM010000001.1"/>
</dbReference>
<comment type="caution">
    <text evidence="2">The sequence shown here is derived from an EMBL/GenBank/DDBJ whole genome shotgun (WGS) entry which is preliminary data.</text>
</comment>
<evidence type="ECO:0000313" key="3">
    <source>
        <dbReference type="EMBL" id="MEM0571955.1"/>
    </source>
</evidence>
<feature type="transmembrane region" description="Helical" evidence="1">
    <location>
        <begin position="51"/>
        <end position="71"/>
    </location>
</feature>
<dbReference type="Proteomes" id="UP001390963">
    <property type="component" value="Unassembled WGS sequence"/>
</dbReference>
<organism evidence="2 4">
    <name type="scientific">Aequorivita flava</name>
    <dbReference type="NCBI Taxonomy" id="3114371"/>
    <lineage>
        <taxon>Bacteria</taxon>
        <taxon>Pseudomonadati</taxon>
        <taxon>Bacteroidota</taxon>
        <taxon>Flavobacteriia</taxon>
        <taxon>Flavobacteriales</taxon>
        <taxon>Flavobacteriaceae</taxon>
        <taxon>Aequorivita</taxon>
    </lineage>
</organism>
<feature type="transmembrane region" description="Helical" evidence="1">
    <location>
        <begin position="12"/>
        <end position="31"/>
    </location>
</feature>
<dbReference type="AlphaFoldDB" id="A0AB35YT92"/>
<reference evidence="2 5" key="1">
    <citation type="submission" date="2024-01" db="EMBL/GenBank/DDBJ databases">
        <title>Aequorivita flavus sp. nov., isolated from deep-sea sediment.</title>
        <authorList>
            <person name="Chen X."/>
        </authorList>
    </citation>
    <scope>NUCLEOTIDE SEQUENCE</scope>
    <source>
        <strain evidence="2">MCCC 1A16923</strain>
        <strain evidence="3 5">MCCC 1A16935</strain>
    </source>
</reference>